<dbReference type="AlphaFoldDB" id="A0A0E0CX75"/>
<name>A0A0E0CX75_9ORYZ</name>
<feature type="compositionally biased region" description="Basic and acidic residues" evidence="1">
    <location>
        <begin position="173"/>
        <end position="187"/>
    </location>
</feature>
<sequence length="238" mass="26111">MEELLRKGEIKLVGPISWRRWRSWRLILSSCSPALGEGRGQARRGRGRRRATREGASSLDPGAGGLLWRPGNLAPPSRAPLFVERPLLRAAADHHRGIMLSLSSFLVRSGMETIHLVELGEDDGWGGASGDEWFSLAKGVAVRGCEVPNPSELQQRWGVWPHQLHQPRHTLRLREQGPGDGRPHAHDTTPTTRRFPFPLLRRSPPPPTHSTVPALPVSPPLPPSPATAASSSRDDVST</sequence>
<evidence type="ECO:0000313" key="2">
    <source>
        <dbReference type="EnsemblPlants" id="OMERI03G08020.6"/>
    </source>
</evidence>
<reference evidence="2" key="2">
    <citation type="submission" date="2018-05" db="EMBL/GenBank/DDBJ databases">
        <title>OmerRS3 (Oryza meridionalis Reference Sequence Version 3).</title>
        <authorList>
            <person name="Zhang J."/>
            <person name="Kudrna D."/>
            <person name="Lee S."/>
            <person name="Talag J."/>
            <person name="Welchert J."/>
            <person name="Wing R.A."/>
        </authorList>
    </citation>
    <scope>NUCLEOTIDE SEQUENCE [LARGE SCALE GENOMIC DNA]</scope>
    <source>
        <strain evidence="2">cv. OR44</strain>
    </source>
</reference>
<feature type="region of interest" description="Disordered" evidence="1">
    <location>
        <begin position="36"/>
        <end position="63"/>
    </location>
</feature>
<feature type="compositionally biased region" description="Basic residues" evidence="1">
    <location>
        <begin position="41"/>
        <end position="51"/>
    </location>
</feature>
<evidence type="ECO:0000256" key="1">
    <source>
        <dbReference type="SAM" id="MobiDB-lite"/>
    </source>
</evidence>
<accession>A0A0E0CX75</accession>
<feature type="region of interest" description="Disordered" evidence="1">
    <location>
        <begin position="173"/>
        <end position="238"/>
    </location>
</feature>
<protein>
    <submittedName>
        <fullName evidence="2">Uncharacterized protein</fullName>
    </submittedName>
</protein>
<dbReference type="Gramene" id="OMERI03G08020.6">
    <property type="protein sequence ID" value="OMERI03G08020.6"/>
    <property type="gene ID" value="OMERI03G08020"/>
</dbReference>
<feature type="compositionally biased region" description="Low complexity" evidence="1">
    <location>
        <begin position="188"/>
        <end position="202"/>
    </location>
</feature>
<feature type="compositionally biased region" description="Pro residues" evidence="1">
    <location>
        <begin position="216"/>
        <end position="225"/>
    </location>
</feature>
<dbReference type="Proteomes" id="UP000008021">
    <property type="component" value="Chromosome 3"/>
</dbReference>
<organism evidence="2">
    <name type="scientific">Oryza meridionalis</name>
    <dbReference type="NCBI Taxonomy" id="40149"/>
    <lineage>
        <taxon>Eukaryota</taxon>
        <taxon>Viridiplantae</taxon>
        <taxon>Streptophyta</taxon>
        <taxon>Embryophyta</taxon>
        <taxon>Tracheophyta</taxon>
        <taxon>Spermatophyta</taxon>
        <taxon>Magnoliopsida</taxon>
        <taxon>Liliopsida</taxon>
        <taxon>Poales</taxon>
        <taxon>Poaceae</taxon>
        <taxon>BOP clade</taxon>
        <taxon>Oryzoideae</taxon>
        <taxon>Oryzeae</taxon>
        <taxon>Oryzinae</taxon>
        <taxon>Oryza</taxon>
    </lineage>
</organism>
<evidence type="ECO:0000313" key="3">
    <source>
        <dbReference type="Proteomes" id="UP000008021"/>
    </source>
</evidence>
<keyword evidence="3" id="KW-1185">Reference proteome</keyword>
<dbReference type="HOGENOM" id="CLU_1172275_0_0_1"/>
<proteinExistence type="predicted"/>
<dbReference type="EnsemblPlants" id="OMERI03G08020.6">
    <property type="protein sequence ID" value="OMERI03G08020.6"/>
    <property type="gene ID" value="OMERI03G08020"/>
</dbReference>
<reference evidence="2" key="1">
    <citation type="submission" date="2015-04" db="UniProtKB">
        <authorList>
            <consortium name="EnsemblPlants"/>
        </authorList>
    </citation>
    <scope>IDENTIFICATION</scope>
</reference>